<evidence type="ECO:0000259" key="9">
    <source>
        <dbReference type="PROSITE" id="PS50979"/>
    </source>
</evidence>
<evidence type="ECO:0000259" key="7">
    <source>
        <dbReference type="PROSITE" id="PS50968"/>
    </source>
</evidence>
<dbReference type="InterPro" id="IPR011053">
    <property type="entry name" value="Single_hybrid_motif"/>
</dbReference>
<feature type="domain" description="ATP-grasp" evidence="8">
    <location>
        <begin position="107"/>
        <end position="308"/>
    </location>
</feature>
<dbReference type="InterPro" id="IPR011054">
    <property type="entry name" value="Rudment_hybrid_motif"/>
</dbReference>
<keyword evidence="5" id="KW-0092">Biotin</keyword>
<dbReference type="InterPro" id="IPR011764">
    <property type="entry name" value="Biotin_carboxylation_dom"/>
</dbReference>
<dbReference type="InterPro" id="IPR001882">
    <property type="entry name" value="Biotin_BS"/>
</dbReference>
<dbReference type="RefSeq" id="WP_086782410.1">
    <property type="nucleotide sequence ID" value="NZ_JAGIOO010000001.1"/>
</dbReference>
<evidence type="ECO:0000256" key="1">
    <source>
        <dbReference type="ARBA" id="ARBA00001953"/>
    </source>
</evidence>
<sequence length="647" mass="67738">MITRVLVANRGEIARRVFRTCRDRGIGTVAVFSDADADSPHVREADHAVRLPGVSPAQTYLRADLVVAAALAAGADAVHPGYGFLSENAAFARAVTEAGLTWIGPPPEAIEAMGAKVEAKKLMADAGVPVLPELTPEQVRADQFPLLVKASAGGGGRGMRIVRTAEELESAVRAASAEAASAFGDGTVFCEPYLERGRHVEIQVLADAHGTVWALGERDCSVQRRYQKVVEESPSPAVDEPLRRAMSDAAVAAAKAIGYRGAGTVEFMLAANGEFYFLETNTRLQVEHPVTEAVYGVDLVGWQLAVAEGAALPQAPAPRGHAIEVRLYAEDPAEDWRPGSGPLHEFTLSGVDTEFGQNGAERGLRLDAGVVAGSVVSTHYDPMLAKVIAWAPTRAEAARRLATALAGARLHGPATNRDLLVRVLRDPDFLAGRVDTGFLATHEVTAPLADERAVRLAALAAALAEAAANRATAPVQRGIPGGFRNLPSAGQVKSYDSPLGTVEARYRSTRDGFLAEDVTVVSAEPGAVVLEVDGIRRSLTVSRYGDAVFVDSPAGPVTLRRLPRFTEPGAAHAEGSLLAPMPGTVASVAAEAGQTVTAGQELLVLEAMKMQHPVRSPADGVLTELSVAAGAQVEAGAVLAVITPQEG</sequence>
<evidence type="ECO:0000256" key="4">
    <source>
        <dbReference type="ARBA" id="ARBA00022840"/>
    </source>
</evidence>
<dbReference type="Gene3D" id="2.40.50.100">
    <property type="match status" value="1"/>
</dbReference>
<comment type="cofactor">
    <cofactor evidence="1">
        <name>biotin</name>
        <dbReference type="ChEBI" id="CHEBI:57586"/>
    </cofactor>
</comment>
<dbReference type="Pfam" id="PF00364">
    <property type="entry name" value="Biotin_lipoyl"/>
    <property type="match status" value="1"/>
</dbReference>
<evidence type="ECO:0000256" key="3">
    <source>
        <dbReference type="ARBA" id="ARBA00022741"/>
    </source>
</evidence>
<evidence type="ECO:0000313" key="11">
    <source>
        <dbReference type="Proteomes" id="UP001519363"/>
    </source>
</evidence>
<dbReference type="InterPro" id="IPR000089">
    <property type="entry name" value="Biotin_lipoyl"/>
</dbReference>
<dbReference type="InterPro" id="IPR048429">
    <property type="entry name" value="MCC_alpha_BT"/>
</dbReference>
<comment type="caution">
    <text evidence="10">The sequence shown here is derived from an EMBL/GenBank/DDBJ whole genome shotgun (WGS) entry which is preliminary data.</text>
</comment>
<dbReference type="InterPro" id="IPR050856">
    <property type="entry name" value="Biotin_carboxylase_complex"/>
</dbReference>
<reference evidence="10 11" key="1">
    <citation type="submission" date="2021-03" db="EMBL/GenBank/DDBJ databases">
        <title>Sequencing the genomes of 1000 actinobacteria strains.</title>
        <authorList>
            <person name="Klenk H.-P."/>
        </authorList>
    </citation>
    <scope>NUCLEOTIDE SEQUENCE [LARGE SCALE GENOMIC DNA]</scope>
    <source>
        <strain evidence="10 11">DSM 44580</strain>
    </source>
</reference>
<dbReference type="PANTHER" id="PTHR18866:SF126">
    <property type="entry name" value="BIOTIN CARBOXYLASE"/>
    <property type="match status" value="1"/>
</dbReference>
<dbReference type="InterPro" id="IPR005481">
    <property type="entry name" value="BC-like_N"/>
</dbReference>
<keyword evidence="4 6" id="KW-0067">ATP-binding</keyword>
<dbReference type="PROSITE" id="PS00866">
    <property type="entry name" value="CPSASE_1"/>
    <property type="match status" value="1"/>
</dbReference>
<feature type="domain" description="Biotin carboxylation" evidence="9">
    <location>
        <begin position="1"/>
        <end position="444"/>
    </location>
</feature>
<dbReference type="Pfam" id="PF02786">
    <property type="entry name" value="CPSase_L_D2"/>
    <property type="match status" value="1"/>
</dbReference>
<dbReference type="InterPro" id="IPR005479">
    <property type="entry name" value="CPAse_ATP-bd"/>
</dbReference>
<dbReference type="GO" id="GO:0004658">
    <property type="term" value="F:propionyl-CoA carboxylase activity"/>
    <property type="evidence" value="ECO:0007669"/>
    <property type="project" value="UniProtKB-EC"/>
</dbReference>
<protein>
    <submittedName>
        <fullName evidence="10">Propionyl-CoA carboxylase alpha chain</fullName>
        <ecNumber evidence="10">6.4.1.3</ecNumber>
    </submittedName>
</protein>
<proteinExistence type="predicted"/>
<evidence type="ECO:0000259" key="8">
    <source>
        <dbReference type="PROSITE" id="PS50975"/>
    </source>
</evidence>
<gene>
    <name evidence="10" type="ORF">JOF53_007098</name>
</gene>
<keyword evidence="3 6" id="KW-0547">Nucleotide-binding</keyword>
<dbReference type="PROSITE" id="PS50979">
    <property type="entry name" value="BC"/>
    <property type="match status" value="1"/>
</dbReference>
<evidence type="ECO:0000256" key="5">
    <source>
        <dbReference type="ARBA" id="ARBA00023267"/>
    </source>
</evidence>
<evidence type="ECO:0000313" key="10">
    <source>
        <dbReference type="EMBL" id="MBP2478226.1"/>
    </source>
</evidence>
<dbReference type="PROSITE" id="PS00188">
    <property type="entry name" value="BIOTIN"/>
    <property type="match status" value="1"/>
</dbReference>
<keyword evidence="11" id="KW-1185">Reference proteome</keyword>
<dbReference type="Proteomes" id="UP001519363">
    <property type="component" value="Unassembled WGS sequence"/>
</dbReference>
<feature type="domain" description="Lipoyl-binding" evidence="7">
    <location>
        <begin position="565"/>
        <end position="643"/>
    </location>
</feature>
<dbReference type="Pfam" id="PF00289">
    <property type="entry name" value="Biotin_carb_N"/>
    <property type="match status" value="1"/>
</dbReference>
<dbReference type="Pfam" id="PF21139">
    <property type="entry name" value="BT_MCC_alpha"/>
    <property type="match status" value="1"/>
</dbReference>
<evidence type="ECO:0000256" key="6">
    <source>
        <dbReference type="PROSITE-ProRule" id="PRU00409"/>
    </source>
</evidence>
<dbReference type="Pfam" id="PF02785">
    <property type="entry name" value="Biotin_carb_C"/>
    <property type="match status" value="1"/>
</dbReference>
<dbReference type="CDD" id="cd06850">
    <property type="entry name" value="biotinyl_domain"/>
    <property type="match status" value="1"/>
</dbReference>
<accession>A0ABS5ANU8</accession>
<dbReference type="PANTHER" id="PTHR18866">
    <property type="entry name" value="CARBOXYLASE:PYRUVATE/ACETYL-COA/PROPIONYL-COA CARBOXYLASE"/>
    <property type="match status" value="1"/>
</dbReference>
<dbReference type="EMBL" id="JAGIOO010000001">
    <property type="protein sequence ID" value="MBP2478226.1"/>
    <property type="molecule type" value="Genomic_DNA"/>
</dbReference>
<dbReference type="SUPFAM" id="SSF51230">
    <property type="entry name" value="Single hybrid motif"/>
    <property type="match status" value="1"/>
</dbReference>
<dbReference type="InterPro" id="IPR016185">
    <property type="entry name" value="PreATP-grasp_dom_sf"/>
</dbReference>
<dbReference type="SUPFAM" id="SSF52440">
    <property type="entry name" value="PreATP-grasp domain"/>
    <property type="match status" value="1"/>
</dbReference>
<dbReference type="PROSITE" id="PS50968">
    <property type="entry name" value="BIOTINYL_LIPOYL"/>
    <property type="match status" value="1"/>
</dbReference>
<evidence type="ECO:0000256" key="2">
    <source>
        <dbReference type="ARBA" id="ARBA00022598"/>
    </source>
</evidence>
<keyword evidence="2 10" id="KW-0436">Ligase</keyword>
<organism evidence="10 11">
    <name type="scientific">Crossiella equi</name>
    <dbReference type="NCBI Taxonomy" id="130796"/>
    <lineage>
        <taxon>Bacteria</taxon>
        <taxon>Bacillati</taxon>
        <taxon>Actinomycetota</taxon>
        <taxon>Actinomycetes</taxon>
        <taxon>Pseudonocardiales</taxon>
        <taxon>Pseudonocardiaceae</taxon>
        <taxon>Crossiella</taxon>
    </lineage>
</organism>
<dbReference type="SMART" id="SM00878">
    <property type="entry name" value="Biotin_carb_C"/>
    <property type="match status" value="1"/>
</dbReference>
<name>A0ABS5ANU8_9PSEU</name>
<dbReference type="SUPFAM" id="SSF51246">
    <property type="entry name" value="Rudiment single hybrid motif"/>
    <property type="match status" value="1"/>
</dbReference>
<dbReference type="SUPFAM" id="SSF56059">
    <property type="entry name" value="Glutathione synthetase ATP-binding domain-like"/>
    <property type="match status" value="1"/>
</dbReference>
<dbReference type="InterPro" id="IPR005482">
    <property type="entry name" value="Biotin_COase_C"/>
</dbReference>
<dbReference type="Gene3D" id="3.30.470.20">
    <property type="entry name" value="ATP-grasp fold, B domain"/>
    <property type="match status" value="1"/>
</dbReference>
<dbReference type="InterPro" id="IPR011761">
    <property type="entry name" value="ATP-grasp"/>
</dbReference>
<dbReference type="PROSITE" id="PS50975">
    <property type="entry name" value="ATP_GRASP"/>
    <property type="match status" value="1"/>
</dbReference>
<dbReference type="EC" id="6.4.1.3" evidence="10"/>